<evidence type="ECO:0000313" key="2">
    <source>
        <dbReference type="Proteomes" id="UP001383192"/>
    </source>
</evidence>
<name>A0AAW0CWR0_9AGAR</name>
<dbReference type="Proteomes" id="UP001383192">
    <property type="component" value="Unassembled WGS sequence"/>
</dbReference>
<accession>A0AAW0CWR0</accession>
<comment type="caution">
    <text evidence="1">The sequence shown here is derived from an EMBL/GenBank/DDBJ whole genome shotgun (WGS) entry which is preliminary data.</text>
</comment>
<keyword evidence="2" id="KW-1185">Reference proteome</keyword>
<protein>
    <recommendedName>
        <fullName evidence="3">BTB domain-containing protein</fullName>
    </recommendedName>
</protein>
<gene>
    <name evidence="1" type="ORF">VNI00_008556</name>
</gene>
<reference evidence="1 2" key="1">
    <citation type="submission" date="2024-01" db="EMBL/GenBank/DDBJ databases">
        <title>A draft genome for a cacao thread blight-causing isolate of Paramarasmius palmivorus.</title>
        <authorList>
            <person name="Baruah I.K."/>
            <person name="Bukari Y."/>
            <person name="Amoako-Attah I."/>
            <person name="Meinhardt L.W."/>
            <person name="Bailey B.A."/>
            <person name="Cohen S.P."/>
        </authorList>
    </citation>
    <scope>NUCLEOTIDE SEQUENCE [LARGE SCALE GENOMIC DNA]</scope>
    <source>
        <strain evidence="1 2">GH-12</strain>
    </source>
</reference>
<sequence>MFPSSLFPDPEEEALAAEADKLLETWNQAGLNDILSATAYNTEADTVITPYADYPASGDPKTTTSSGSIPLTLVPAPLAIPTPTLDPQHLGPVTISPIFGPTSPSTRPPTDMIIVSSDSVVFYTDEYTLFNTSSNRFGGYLPLQARGHDKTIILPEIVAAEVQVILQVVYNAEAPMDMPVGTLIRGIGWLPKYGFEPKTCIKPDTRIFNTLLSYAPLHPLEIYTCAAMHDMEELAVQASPYLLRVEPSEVSEEMSDKMGATYLLRLFSLHLRRKNVLKELLEKVPQLHNVTKDCGFNKQGELRACWNQGVAQLAMALRADTTTTEIRNTMLEATMSLRCSECLRVRDAHLNAILQDWSMASMVVVVYAGL</sequence>
<proteinExistence type="predicted"/>
<organism evidence="1 2">
    <name type="scientific">Paramarasmius palmivorus</name>
    <dbReference type="NCBI Taxonomy" id="297713"/>
    <lineage>
        <taxon>Eukaryota</taxon>
        <taxon>Fungi</taxon>
        <taxon>Dikarya</taxon>
        <taxon>Basidiomycota</taxon>
        <taxon>Agaricomycotina</taxon>
        <taxon>Agaricomycetes</taxon>
        <taxon>Agaricomycetidae</taxon>
        <taxon>Agaricales</taxon>
        <taxon>Marasmiineae</taxon>
        <taxon>Marasmiaceae</taxon>
        <taxon>Paramarasmius</taxon>
    </lineage>
</organism>
<evidence type="ECO:0008006" key="3">
    <source>
        <dbReference type="Google" id="ProtNLM"/>
    </source>
</evidence>
<dbReference type="EMBL" id="JAYKXP010000029">
    <property type="protein sequence ID" value="KAK7043202.1"/>
    <property type="molecule type" value="Genomic_DNA"/>
</dbReference>
<dbReference type="AlphaFoldDB" id="A0AAW0CWR0"/>
<evidence type="ECO:0000313" key="1">
    <source>
        <dbReference type="EMBL" id="KAK7043202.1"/>
    </source>
</evidence>